<dbReference type="Pfam" id="PF03097">
    <property type="entry name" value="BRO1"/>
    <property type="match status" value="1"/>
</dbReference>
<evidence type="ECO:0000259" key="1">
    <source>
        <dbReference type="PROSITE" id="PS51180"/>
    </source>
</evidence>
<name>A0A8K0K3R4_LADFU</name>
<proteinExistence type="predicted"/>
<organism evidence="2 3">
    <name type="scientific">Ladona fulva</name>
    <name type="common">Scarce chaser dragonfly</name>
    <name type="synonym">Libellula fulva</name>
    <dbReference type="NCBI Taxonomy" id="123851"/>
    <lineage>
        <taxon>Eukaryota</taxon>
        <taxon>Metazoa</taxon>
        <taxon>Ecdysozoa</taxon>
        <taxon>Arthropoda</taxon>
        <taxon>Hexapoda</taxon>
        <taxon>Insecta</taxon>
        <taxon>Pterygota</taxon>
        <taxon>Palaeoptera</taxon>
        <taxon>Odonata</taxon>
        <taxon>Epiprocta</taxon>
        <taxon>Anisoptera</taxon>
        <taxon>Libelluloidea</taxon>
        <taxon>Libellulidae</taxon>
        <taxon>Ladona</taxon>
    </lineage>
</organism>
<dbReference type="GO" id="GO:0000281">
    <property type="term" value="P:mitotic cytokinesis"/>
    <property type="evidence" value="ECO:0007669"/>
    <property type="project" value="TreeGrafter"/>
</dbReference>
<accession>A0A8K0K3R4</accession>
<dbReference type="Proteomes" id="UP000792457">
    <property type="component" value="Unassembled WGS sequence"/>
</dbReference>
<comment type="caution">
    <text evidence="2">The sequence shown here is derived from an EMBL/GenBank/DDBJ whole genome shotgun (WGS) entry which is preliminary data.</text>
</comment>
<protein>
    <recommendedName>
        <fullName evidence="1">BRO1 domain-containing protein</fullName>
    </recommendedName>
</protein>
<dbReference type="InterPro" id="IPR038499">
    <property type="entry name" value="BRO1_sf"/>
</dbReference>
<dbReference type="EMBL" id="KZ308316">
    <property type="protein sequence ID" value="KAG8227246.1"/>
    <property type="molecule type" value="Genomic_DNA"/>
</dbReference>
<dbReference type="PANTHER" id="PTHR23030:SF39">
    <property type="entry name" value="PROGRAMMED CELL DEATH 6-INTERACTING PROTEIN"/>
    <property type="match status" value="1"/>
</dbReference>
<evidence type="ECO:0000313" key="2">
    <source>
        <dbReference type="EMBL" id="KAG8227246.1"/>
    </source>
</evidence>
<dbReference type="SMART" id="SM01041">
    <property type="entry name" value="BRO1"/>
    <property type="match status" value="1"/>
</dbReference>
<dbReference type="GO" id="GO:0005768">
    <property type="term" value="C:endosome"/>
    <property type="evidence" value="ECO:0007669"/>
    <property type="project" value="TreeGrafter"/>
</dbReference>
<feature type="domain" description="BRO1" evidence="1">
    <location>
        <begin position="3"/>
        <end position="279"/>
    </location>
</feature>
<gene>
    <name evidence="2" type="ORF">J437_LFUL003977</name>
</gene>
<evidence type="ECO:0000313" key="3">
    <source>
        <dbReference type="Proteomes" id="UP000792457"/>
    </source>
</evidence>
<dbReference type="PROSITE" id="PS51180">
    <property type="entry name" value="BRO1"/>
    <property type="match status" value="1"/>
</dbReference>
<dbReference type="OrthoDB" id="2141925at2759"/>
<keyword evidence="3" id="KW-1185">Reference proteome</keyword>
<dbReference type="InterPro" id="IPR004328">
    <property type="entry name" value="BRO1_dom"/>
</dbReference>
<reference evidence="2" key="2">
    <citation type="submission" date="2017-10" db="EMBL/GenBank/DDBJ databases">
        <title>Ladona fulva Genome sequencing and assembly.</title>
        <authorList>
            <person name="Murali S."/>
            <person name="Richards S."/>
            <person name="Bandaranaike D."/>
            <person name="Bellair M."/>
            <person name="Blankenburg K."/>
            <person name="Chao H."/>
            <person name="Dinh H."/>
            <person name="Doddapaneni H."/>
            <person name="Dugan-Rocha S."/>
            <person name="Elkadiri S."/>
            <person name="Gnanaolivu R."/>
            <person name="Hernandez B."/>
            <person name="Skinner E."/>
            <person name="Javaid M."/>
            <person name="Lee S."/>
            <person name="Li M."/>
            <person name="Ming W."/>
            <person name="Munidasa M."/>
            <person name="Muniz J."/>
            <person name="Nguyen L."/>
            <person name="Hughes D."/>
            <person name="Osuji N."/>
            <person name="Pu L.-L."/>
            <person name="Puazo M."/>
            <person name="Qu C."/>
            <person name="Quiroz J."/>
            <person name="Raj R."/>
            <person name="Weissenberger G."/>
            <person name="Xin Y."/>
            <person name="Zou X."/>
            <person name="Han Y."/>
            <person name="Worley K."/>
            <person name="Muzny D."/>
            <person name="Gibbs R."/>
        </authorList>
    </citation>
    <scope>NUCLEOTIDE SEQUENCE</scope>
    <source>
        <strain evidence="2">Sampled in the wild</strain>
    </source>
</reference>
<dbReference type="Gene3D" id="1.25.40.280">
    <property type="entry name" value="alix/aip1 like domains"/>
    <property type="match status" value="1"/>
</dbReference>
<dbReference type="PANTHER" id="PTHR23030">
    <property type="entry name" value="PCD6 INTERACTING PROTEIN-RELATED"/>
    <property type="match status" value="1"/>
</dbReference>
<reference evidence="2" key="1">
    <citation type="submission" date="2013-04" db="EMBL/GenBank/DDBJ databases">
        <authorList>
            <person name="Qu J."/>
            <person name="Murali S.C."/>
            <person name="Bandaranaike D."/>
            <person name="Bellair M."/>
            <person name="Blankenburg K."/>
            <person name="Chao H."/>
            <person name="Dinh H."/>
            <person name="Doddapaneni H."/>
            <person name="Downs B."/>
            <person name="Dugan-Rocha S."/>
            <person name="Elkadiri S."/>
            <person name="Gnanaolivu R.D."/>
            <person name="Hernandez B."/>
            <person name="Javaid M."/>
            <person name="Jayaseelan J.C."/>
            <person name="Lee S."/>
            <person name="Li M."/>
            <person name="Ming W."/>
            <person name="Munidasa M."/>
            <person name="Muniz J."/>
            <person name="Nguyen L."/>
            <person name="Ongeri F."/>
            <person name="Osuji N."/>
            <person name="Pu L.-L."/>
            <person name="Puazo M."/>
            <person name="Qu C."/>
            <person name="Quiroz J."/>
            <person name="Raj R."/>
            <person name="Weissenberger G."/>
            <person name="Xin Y."/>
            <person name="Zou X."/>
            <person name="Han Y."/>
            <person name="Richards S."/>
            <person name="Worley K."/>
            <person name="Muzny D."/>
            <person name="Gibbs R."/>
        </authorList>
    </citation>
    <scope>NUCLEOTIDE SEQUENCE</scope>
    <source>
        <strain evidence="2">Sampled in the wild</strain>
    </source>
</reference>
<dbReference type="AlphaFoldDB" id="A0A8K0K3R4"/>
<sequence>MAGILAVPLKKPSDVDIIKPLRNLISSTYNSANNQEDHSEAINEFSKLRSNAIWRAFEKNETALEMMNCYYDQICALESKIPPTEVQIPFKWKDAFDKGSIFGGRISLTISSLAFEKVCILFNIASLQSSIAAAQSVDSDEGLKLSAKLLQQAAGIFTHLKGFVMPALQQNPTPDLYPDTLATLSSLMMAQAQEIFVLKAIHDRMKDMIIAKLSSQCVEMYEEVAKQMQKENLKPLWDKDWIPTVCAKQGIYEGIAEYHKSLACKEASAVGEEIARLEV</sequence>